<evidence type="ECO:0000313" key="2">
    <source>
        <dbReference type="EMBL" id="MBI6873265.1"/>
    </source>
</evidence>
<gene>
    <name evidence="2" type="ORF">I6U51_11185</name>
</gene>
<dbReference type="EMBL" id="JAEEGB010000013">
    <property type="protein sequence ID" value="MBI6873265.1"/>
    <property type="molecule type" value="Genomic_DNA"/>
</dbReference>
<dbReference type="RefSeq" id="WP_211142730.1">
    <property type="nucleotide sequence ID" value="NZ_JAEEGB010000013.1"/>
</dbReference>
<protein>
    <submittedName>
        <fullName evidence="2">Cyclic lactone autoinducer peptide</fullName>
    </submittedName>
</protein>
<dbReference type="Proteomes" id="UP000622687">
    <property type="component" value="Unassembled WGS sequence"/>
</dbReference>
<keyword evidence="1" id="KW-0472">Membrane</keyword>
<evidence type="ECO:0000313" key="3">
    <source>
        <dbReference type="Proteomes" id="UP000622687"/>
    </source>
</evidence>
<organism evidence="2 3">
    <name type="scientific">Clostridium aciditolerans</name>
    <dbReference type="NCBI Taxonomy" id="339861"/>
    <lineage>
        <taxon>Bacteria</taxon>
        <taxon>Bacillati</taxon>
        <taxon>Bacillota</taxon>
        <taxon>Clostridia</taxon>
        <taxon>Eubacteriales</taxon>
        <taxon>Clostridiaceae</taxon>
        <taxon>Clostridium</taxon>
    </lineage>
</organism>
<keyword evidence="1" id="KW-1133">Transmembrane helix</keyword>
<proteinExistence type="predicted"/>
<keyword evidence="1" id="KW-0812">Transmembrane</keyword>
<feature type="transmembrane region" description="Helical" evidence="1">
    <location>
        <begin position="12"/>
        <end position="35"/>
    </location>
</feature>
<dbReference type="AlphaFoldDB" id="A0A934HZI9"/>
<accession>A0A934HZI9</accession>
<keyword evidence="3" id="KW-1185">Reference proteome</keyword>
<evidence type="ECO:0000256" key="1">
    <source>
        <dbReference type="SAM" id="Phobius"/>
    </source>
</evidence>
<sequence>MKKLIKNLKGKGTLCSLCLAVASVVYTFYGSFLFLGEPEVPECMKGE</sequence>
<name>A0A934HZI9_9CLOT</name>
<reference evidence="2" key="1">
    <citation type="submission" date="2020-12" db="EMBL/GenBank/DDBJ databases">
        <title>Clostridium thailandense sp. nov., a novel acetogenic bacterium isolated from peat land soil in Thailand.</title>
        <authorList>
            <person name="Chaikitkaew S."/>
            <person name="Birkeland N.K."/>
        </authorList>
    </citation>
    <scope>NUCLEOTIDE SEQUENCE</scope>
    <source>
        <strain evidence="2">DSM 17425</strain>
    </source>
</reference>
<comment type="caution">
    <text evidence="2">The sequence shown here is derived from an EMBL/GenBank/DDBJ whole genome shotgun (WGS) entry which is preliminary data.</text>
</comment>